<gene>
    <name evidence="3" type="ORF">GCM10025875_03090</name>
</gene>
<keyword evidence="2" id="KW-0812">Transmembrane</keyword>
<evidence type="ECO:0000313" key="4">
    <source>
        <dbReference type="Proteomes" id="UP001157161"/>
    </source>
</evidence>
<evidence type="ECO:0000256" key="2">
    <source>
        <dbReference type="SAM" id="Phobius"/>
    </source>
</evidence>
<name>A0AA37XDN7_9MICO</name>
<proteinExistence type="predicted"/>
<feature type="region of interest" description="Disordered" evidence="1">
    <location>
        <begin position="88"/>
        <end position="160"/>
    </location>
</feature>
<feature type="compositionally biased region" description="Polar residues" evidence="1">
    <location>
        <begin position="32"/>
        <end position="46"/>
    </location>
</feature>
<feature type="compositionally biased region" description="Low complexity" evidence="1">
    <location>
        <begin position="151"/>
        <end position="160"/>
    </location>
</feature>
<dbReference type="AlphaFoldDB" id="A0AA37XDN7"/>
<evidence type="ECO:0000313" key="3">
    <source>
        <dbReference type="EMBL" id="GMA30317.1"/>
    </source>
</evidence>
<organism evidence="3 4">
    <name type="scientific">Litorihabitans aurantiacus</name>
    <dbReference type="NCBI Taxonomy" id="1930061"/>
    <lineage>
        <taxon>Bacteria</taxon>
        <taxon>Bacillati</taxon>
        <taxon>Actinomycetota</taxon>
        <taxon>Actinomycetes</taxon>
        <taxon>Micrococcales</taxon>
        <taxon>Beutenbergiaceae</taxon>
        <taxon>Litorihabitans</taxon>
    </lineage>
</organism>
<feature type="region of interest" description="Disordered" evidence="1">
    <location>
        <begin position="1"/>
        <end position="56"/>
    </location>
</feature>
<accession>A0AA37XDN7</accession>
<dbReference type="EMBL" id="BSUM01000001">
    <property type="protein sequence ID" value="GMA30317.1"/>
    <property type="molecule type" value="Genomic_DNA"/>
</dbReference>
<feature type="transmembrane region" description="Helical" evidence="2">
    <location>
        <begin position="60"/>
        <end position="81"/>
    </location>
</feature>
<feature type="compositionally biased region" description="Low complexity" evidence="1">
    <location>
        <begin position="94"/>
        <end position="119"/>
    </location>
</feature>
<reference evidence="3" key="2">
    <citation type="submission" date="2023-02" db="EMBL/GenBank/DDBJ databases">
        <authorList>
            <person name="Sun Q."/>
            <person name="Mori K."/>
        </authorList>
    </citation>
    <scope>NUCLEOTIDE SEQUENCE</scope>
    <source>
        <strain evidence="3">NBRC 112290</strain>
    </source>
</reference>
<keyword evidence="2" id="KW-0472">Membrane</keyword>
<reference evidence="3" key="1">
    <citation type="journal article" date="2014" name="Int. J. Syst. Evol. Microbiol.">
        <title>Complete genome sequence of Corynebacterium casei LMG S-19264T (=DSM 44701T), isolated from a smear-ripened cheese.</title>
        <authorList>
            <consortium name="US DOE Joint Genome Institute (JGI-PGF)"/>
            <person name="Walter F."/>
            <person name="Albersmeier A."/>
            <person name="Kalinowski J."/>
            <person name="Ruckert C."/>
        </authorList>
    </citation>
    <scope>NUCLEOTIDE SEQUENCE</scope>
    <source>
        <strain evidence="3">NBRC 112290</strain>
    </source>
</reference>
<keyword evidence="4" id="KW-1185">Reference proteome</keyword>
<dbReference type="RefSeq" id="WP_284248890.1">
    <property type="nucleotide sequence ID" value="NZ_BSUM01000001.1"/>
</dbReference>
<evidence type="ECO:0000256" key="1">
    <source>
        <dbReference type="SAM" id="MobiDB-lite"/>
    </source>
</evidence>
<dbReference type="Proteomes" id="UP001157161">
    <property type="component" value="Unassembled WGS sequence"/>
</dbReference>
<keyword evidence="2" id="KW-1133">Transmembrane helix</keyword>
<comment type="caution">
    <text evidence="3">The sequence shown here is derived from an EMBL/GenBank/DDBJ whole genome shotgun (WGS) entry which is preliminary data.</text>
</comment>
<sequence length="160" mass="16119">MPPSKPEQTPRPGQGSRRRLPATGRLGANPGSGRSTQRSPQGSKQQPPRPGPATFRRRRLTLAVLVVLVLAGIAAGVWALVATLGVESADDAAPGTTPTSGTTPGPTDEPGSPGATAPEPSEPETTEYPPGSTPPPPTGCTPEQASIGVDAPAAPAWARA</sequence>
<protein>
    <submittedName>
        <fullName evidence="3">Uncharacterized protein</fullName>
    </submittedName>
</protein>